<dbReference type="PANTHER" id="PTHR43591:SF24">
    <property type="entry name" value="2-METHOXY-6-POLYPRENYL-1,4-BENZOQUINOL METHYLASE, MITOCHONDRIAL"/>
    <property type="match status" value="1"/>
</dbReference>
<keyword evidence="2" id="KW-0732">Signal</keyword>
<evidence type="ECO:0008006" key="4">
    <source>
        <dbReference type="Google" id="ProtNLM"/>
    </source>
</evidence>
<dbReference type="InterPro" id="IPR029063">
    <property type="entry name" value="SAM-dependent_MTases_sf"/>
</dbReference>
<dbReference type="Pfam" id="PF01209">
    <property type="entry name" value="Ubie_methyltran"/>
    <property type="match status" value="1"/>
</dbReference>
<feature type="signal peptide" evidence="2">
    <location>
        <begin position="1"/>
        <end position="31"/>
    </location>
</feature>
<feature type="region of interest" description="Disordered" evidence="1">
    <location>
        <begin position="305"/>
        <end position="324"/>
    </location>
</feature>
<name>A0A7S0ZX37_NOCSC</name>
<dbReference type="SUPFAM" id="SSF53335">
    <property type="entry name" value="S-adenosyl-L-methionine-dependent methyltransferases"/>
    <property type="match status" value="1"/>
</dbReference>
<reference evidence="3" key="1">
    <citation type="submission" date="2021-01" db="EMBL/GenBank/DDBJ databases">
        <authorList>
            <person name="Corre E."/>
            <person name="Pelletier E."/>
            <person name="Niang G."/>
            <person name="Scheremetjew M."/>
            <person name="Finn R."/>
            <person name="Kale V."/>
            <person name="Holt S."/>
            <person name="Cochrane G."/>
            <person name="Meng A."/>
            <person name="Brown T."/>
            <person name="Cohen L."/>
        </authorList>
    </citation>
    <scope>NUCLEOTIDE SEQUENCE</scope>
</reference>
<evidence type="ECO:0000256" key="1">
    <source>
        <dbReference type="SAM" id="MobiDB-lite"/>
    </source>
</evidence>
<accession>A0A7S0ZX37</accession>
<gene>
    <name evidence="3" type="ORF">NSCI0253_LOCUS9709</name>
</gene>
<evidence type="ECO:0000313" key="3">
    <source>
        <dbReference type="EMBL" id="CAD8835361.1"/>
    </source>
</evidence>
<sequence length="324" mass="36081">VTFSEQDRYCQRTMAFFRFIMSLLVASGVVADQIDPAFYARMFMNNKPMFDAISMEVISHLVEGARGSILDLASGPGEPSVTLGTMGNAPWTKNRIGRIVSTDFQEEMTKKAKARAEKAGVSSDVEKDLHLEYVAPVSGDDLSQFSDDSFDAVTMSFGLMFVPNKQKCLEEIYRVLKPGGYAYLSVWKILTFHKFAHEVLAEINDGSIMPEFPINPSALNETGIVEKFAEDAGLEVTRDQLLSYGFKMGSAEETADGLAILTGSSLKKLEEEGKTDAKKQFYDIVKREVYNRLWQTEQGEVTVPDNKPQLLTLKKPEGGKHEEL</sequence>
<feature type="compositionally biased region" description="Basic and acidic residues" evidence="1">
    <location>
        <begin position="314"/>
        <end position="324"/>
    </location>
</feature>
<protein>
    <recommendedName>
        <fullName evidence="4">Methyltransferase type 11 domain-containing protein</fullName>
    </recommendedName>
</protein>
<proteinExistence type="predicted"/>
<organism evidence="3">
    <name type="scientific">Noctiluca scintillans</name>
    <name type="common">Sea sparkle</name>
    <name type="synonym">Red tide dinoflagellate</name>
    <dbReference type="NCBI Taxonomy" id="2966"/>
    <lineage>
        <taxon>Eukaryota</taxon>
        <taxon>Sar</taxon>
        <taxon>Alveolata</taxon>
        <taxon>Dinophyceae</taxon>
        <taxon>Noctilucales</taxon>
        <taxon>Noctilucaceae</taxon>
        <taxon>Noctiluca</taxon>
    </lineage>
</organism>
<dbReference type="AlphaFoldDB" id="A0A7S0ZX37"/>
<dbReference type="PANTHER" id="PTHR43591">
    <property type="entry name" value="METHYLTRANSFERASE"/>
    <property type="match status" value="1"/>
</dbReference>
<dbReference type="CDD" id="cd02440">
    <property type="entry name" value="AdoMet_MTases"/>
    <property type="match status" value="1"/>
</dbReference>
<dbReference type="Gene3D" id="3.40.50.150">
    <property type="entry name" value="Vaccinia Virus protein VP39"/>
    <property type="match status" value="1"/>
</dbReference>
<dbReference type="EMBL" id="HBFQ01014004">
    <property type="protein sequence ID" value="CAD8835361.1"/>
    <property type="molecule type" value="Transcribed_RNA"/>
</dbReference>
<dbReference type="GO" id="GO:0008168">
    <property type="term" value="F:methyltransferase activity"/>
    <property type="evidence" value="ECO:0007669"/>
    <property type="project" value="TreeGrafter"/>
</dbReference>
<evidence type="ECO:0000256" key="2">
    <source>
        <dbReference type="SAM" id="SignalP"/>
    </source>
</evidence>
<feature type="chain" id="PRO_5030573118" description="Methyltransferase type 11 domain-containing protein" evidence="2">
    <location>
        <begin position="32"/>
        <end position="324"/>
    </location>
</feature>
<feature type="non-terminal residue" evidence="3">
    <location>
        <position position="1"/>
    </location>
</feature>